<evidence type="ECO:0000256" key="5">
    <source>
        <dbReference type="ARBA" id="ARBA00022679"/>
    </source>
</evidence>
<dbReference type="PRINTS" id="PR00097">
    <property type="entry name" value="ANTSNTHASEII"/>
</dbReference>
<evidence type="ECO:0000256" key="6">
    <source>
        <dbReference type="ARBA" id="ARBA00022909"/>
    </source>
</evidence>
<dbReference type="Gene3D" id="3.60.120.10">
    <property type="entry name" value="Anthranilate synthase"/>
    <property type="match status" value="1"/>
</dbReference>
<dbReference type="InParanoid" id="A0A3N4LRH0"/>
<dbReference type="InterPro" id="IPR005801">
    <property type="entry name" value="ADC_synthase"/>
</dbReference>
<dbReference type="InterPro" id="IPR010117">
    <property type="entry name" value="PabB_fungal"/>
</dbReference>
<protein>
    <recommendedName>
        <fullName evidence="4">aminodeoxychorismate synthase</fullName>
        <ecNumber evidence="4">2.6.1.85</ecNumber>
    </recommendedName>
    <alternativeName>
        <fullName evidence="8">Para-aminobenzoate synthase</fullName>
    </alternativeName>
    <alternativeName>
        <fullName evidence="9">p-aminobenzoic acid synthase</fullName>
    </alternativeName>
</protein>
<dbReference type="Pfam" id="PF00425">
    <property type="entry name" value="Chorismate_bind"/>
    <property type="match status" value="1"/>
</dbReference>
<dbReference type="OrthoDB" id="64220at2759"/>
<dbReference type="GO" id="GO:0046820">
    <property type="term" value="F:4-amino-4-deoxychorismate synthase activity"/>
    <property type="evidence" value="ECO:0007669"/>
    <property type="project" value="UniProtKB-EC"/>
</dbReference>
<gene>
    <name evidence="13" type="ORF">L211DRAFT_856891</name>
</gene>
<dbReference type="InterPro" id="IPR015890">
    <property type="entry name" value="Chorismate_C"/>
</dbReference>
<evidence type="ECO:0000256" key="1">
    <source>
        <dbReference type="ARBA" id="ARBA00001000"/>
    </source>
</evidence>
<dbReference type="SUPFAM" id="SSF56322">
    <property type="entry name" value="ADC synthase"/>
    <property type="match status" value="1"/>
</dbReference>
<dbReference type="Pfam" id="PF04715">
    <property type="entry name" value="Anth_synt_I_N"/>
    <property type="match status" value="1"/>
</dbReference>
<evidence type="ECO:0000256" key="8">
    <source>
        <dbReference type="ARBA" id="ARBA00031329"/>
    </source>
</evidence>
<evidence type="ECO:0000256" key="9">
    <source>
        <dbReference type="ARBA" id="ARBA00031904"/>
    </source>
</evidence>
<dbReference type="UniPathway" id="UPA00077">
    <property type="reaction ID" value="UER00149"/>
</dbReference>
<dbReference type="InterPro" id="IPR006805">
    <property type="entry name" value="Anth_synth_I_N"/>
</dbReference>
<dbReference type="NCBIfam" id="TIGR01823">
    <property type="entry name" value="PabB-fungal"/>
    <property type="match status" value="1"/>
</dbReference>
<feature type="domain" description="Glutamine amidotransferase" evidence="10">
    <location>
        <begin position="10"/>
        <end position="201"/>
    </location>
</feature>
<proteinExistence type="inferred from homology"/>
<accession>A0A3N4LRH0</accession>
<keyword evidence="6" id="KW-0289">Folate biosynthesis</keyword>
<dbReference type="GO" id="GO:0008153">
    <property type="term" value="P:4-aminobenzoate biosynthetic process"/>
    <property type="evidence" value="ECO:0007669"/>
    <property type="project" value="TreeGrafter"/>
</dbReference>
<dbReference type="PANTHER" id="PTHR11236:SF18">
    <property type="entry name" value="AMINODEOXYCHORISMATE SYNTHASE"/>
    <property type="match status" value="1"/>
</dbReference>
<dbReference type="GO" id="GO:0046654">
    <property type="term" value="P:tetrahydrofolate biosynthetic process"/>
    <property type="evidence" value="ECO:0007669"/>
    <property type="project" value="UniProtKB-UniPathway"/>
</dbReference>
<feature type="domain" description="Anthranilate synthase component I N-terminal" evidence="12">
    <location>
        <begin position="276"/>
        <end position="422"/>
    </location>
</feature>
<dbReference type="CDD" id="cd01743">
    <property type="entry name" value="GATase1_Anthranilate_Synthase"/>
    <property type="match status" value="1"/>
</dbReference>
<name>A0A3N4LRH0_9PEZI</name>
<feature type="domain" description="Chorismate-utilising enzyme C-terminal" evidence="11">
    <location>
        <begin position="498"/>
        <end position="783"/>
    </location>
</feature>
<dbReference type="EMBL" id="ML121538">
    <property type="protein sequence ID" value="RPB25420.1"/>
    <property type="molecule type" value="Genomic_DNA"/>
</dbReference>
<dbReference type="GO" id="GO:0005737">
    <property type="term" value="C:cytoplasm"/>
    <property type="evidence" value="ECO:0007669"/>
    <property type="project" value="TreeGrafter"/>
</dbReference>
<dbReference type="AlphaFoldDB" id="A0A3N4LRH0"/>
<evidence type="ECO:0000313" key="13">
    <source>
        <dbReference type="EMBL" id="RPB25420.1"/>
    </source>
</evidence>
<dbReference type="InterPro" id="IPR029062">
    <property type="entry name" value="Class_I_gatase-like"/>
</dbReference>
<dbReference type="Pfam" id="PF00117">
    <property type="entry name" value="GATase"/>
    <property type="match status" value="1"/>
</dbReference>
<dbReference type="InterPro" id="IPR017926">
    <property type="entry name" value="GATASE"/>
</dbReference>
<sequence>MKSIETPRILLLDFYDSFTHNLAALLRQSTGAIVDVISHDHYSAVTELEGDLASYHALVIGPGPGSPENVRDIGVAKELWTCLSETSQLPILGVCLGLQSLCIAFGGQLKRLVVVKHGIISQVTHVGRDIFAGVEKVAAVRYHSLHVDMSGNNDEIEELAWTADEGENGRVLMAARHRRKPYWAVQYHPESICTQGGGQSVVQNWWQLAQQWNKARGRGIRNSTSELRKFWSRPGSLLEQAVQRENNSDAMKDILASDNTKVHYSTIIAPQLAPTQICELLGSADQNNDFAFLDSAASPGRYSIIGVLSEESTQLLRFHALDGYVEESTLGKSPREFHRIAFGREGHLSGDIWEYLAKFMAKRQVAKDRGPTGSPFWGGVIGYINYETGVQTLDIPLSPGHARRADIQLVYVERSIVVDTWSGAIYIQTLRGQDDEWLDSTKIRLQLAADMAMTPSPTPPLNASALWGQILSSPSDLAEALSKASKPPGTVDVIRPQKDRYINNIQKCQQYLAEGHSYELCLTALTKIHLPLPSPTPWTLFTNLRSRNPAPYSAYLRLPDVTIVSSSPERFLSWNREGVCQLRPIKGTVKRTTTTTLEYAKSILHAQKEMAENLMIVDLIRHDLNQVAHEGSVKVRKLMQVEEYKSVYQLVSVIEGTVGKVADEINPSSAIPPTGFDVLARSLPPGSMTGAPKKRSVELLQSMEGEERGIYSGVMGYWSVCGAGDWSVIIRTAFRYDDENDITRPDAGNATVAKESEVWRIGAGGAITALSDPEGEWDEMEVKLESTLRAFIR</sequence>
<evidence type="ECO:0000259" key="11">
    <source>
        <dbReference type="Pfam" id="PF00425"/>
    </source>
</evidence>
<dbReference type="PANTHER" id="PTHR11236">
    <property type="entry name" value="AMINOBENZOATE/ANTHRANILATE SYNTHASE"/>
    <property type="match status" value="1"/>
</dbReference>
<dbReference type="InterPro" id="IPR019999">
    <property type="entry name" value="Anth_synth_I-like"/>
</dbReference>
<keyword evidence="7" id="KW-0315">Glutamine amidotransferase</keyword>
<evidence type="ECO:0000259" key="10">
    <source>
        <dbReference type="Pfam" id="PF00117"/>
    </source>
</evidence>
<keyword evidence="14" id="KW-1185">Reference proteome</keyword>
<reference evidence="13 14" key="1">
    <citation type="journal article" date="2018" name="Nat. Ecol. Evol.">
        <title>Pezizomycetes genomes reveal the molecular basis of ectomycorrhizal truffle lifestyle.</title>
        <authorList>
            <person name="Murat C."/>
            <person name="Payen T."/>
            <person name="Noel B."/>
            <person name="Kuo A."/>
            <person name="Morin E."/>
            <person name="Chen J."/>
            <person name="Kohler A."/>
            <person name="Krizsan K."/>
            <person name="Balestrini R."/>
            <person name="Da Silva C."/>
            <person name="Montanini B."/>
            <person name="Hainaut M."/>
            <person name="Levati E."/>
            <person name="Barry K.W."/>
            <person name="Belfiori B."/>
            <person name="Cichocki N."/>
            <person name="Clum A."/>
            <person name="Dockter R.B."/>
            <person name="Fauchery L."/>
            <person name="Guy J."/>
            <person name="Iotti M."/>
            <person name="Le Tacon F."/>
            <person name="Lindquist E.A."/>
            <person name="Lipzen A."/>
            <person name="Malagnac F."/>
            <person name="Mello A."/>
            <person name="Molinier V."/>
            <person name="Miyauchi S."/>
            <person name="Poulain J."/>
            <person name="Riccioni C."/>
            <person name="Rubini A."/>
            <person name="Sitrit Y."/>
            <person name="Splivallo R."/>
            <person name="Traeger S."/>
            <person name="Wang M."/>
            <person name="Zifcakova L."/>
            <person name="Wipf D."/>
            <person name="Zambonelli A."/>
            <person name="Paolocci F."/>
            <person name="Nowrousian M."/>
            <person name="Ottonello S."/>
            <person name="Baldrian P."/>
            <person name="Spatafora J.W."/>
            <person name="Henrissat B."/>
            <person name="Nagy L.G."/>
            <person name="Aury J.M."/>
            <person name="Wincker P."/>
            <person name="Grigoriev I.V."/>
            <person name="Bonfante P."/>
            <person name="Martin F.M."/>
        </authorList>
    </citation>
    <scope>NUCLEOTIDE SEQUENCE [LARGE SCALE GENOMIC DNA]</scope>
    <source>
        <strain evidence="13 14">ATCC MYA-4762</strain>
    </source>
</reference>
<dbReference type="NCBIfam" id="TIGR00566">
    <property type="entry name" value="trpG_papA"/>
    <property type="match status" value="1"/>
</dbReference>
<comment type="similarity">
    <text evidence="3">In the C-terminal section; belongs to the anthranilate synthase component I family.</text>
</comment>
<dbReference type="Gene3D" id="3.40.50.880">
    <property type="match status" value="1"/>
</dbReference>
<evidence type="ECO:0000256" key="7">
    <source>
        <dbReference type="ARBA" id="ARBA00022962"/>
    </source>
</evidence>
<dbReference type="SUPFAM" id="SSF52317">
    <property type="entry name" value="Class I glutamine amidotransferase-like"/>
    <property type="match status" value="1"/>
</dbReference>
<keyword evidence="5" id="KW-0808">Transferase</keyword>
<evidence type="ECO:0000313" key="14">
    <source>
        <dbReference type="Proteomes" id="UP000267821"/>
    </source>
</evidence>
<dbReference type="InterPro" id="IPR006221">
    <property type="entry name" value="TrpG/PapA_dom"/>
</dbReference>
<evidence type="ECO:0000256" key="4">
    <source>
        <dbReference type="ARBA" id="ARBA00013139"/>
    </source>
</evidence>
<comment type="catalytic activity">
    <reaction evidence="1">
        <text>chorismate + L-glutamine = 4-amino-4-deoxychorismate + L-glutamate</text>
        <dbReference type="Rhea" id="RHEA:11672"/>
        <dbReference type="ChEBI" id="CHEBI:29748"/>
        <dbReference type="ChEBI" id="CHEBI:29985"/>
        <dbReference type="ChEBI" id="CHEBI:58359"/>
        <dbReference type="ChEBI" id="CHEBI:58406"/>
        <dbReference type="EC" id="2.6.1.85"/>
    </reaction>
</comment>
<organism evidence="13 14">
    <name type="scientific">Terfezia boudieri ATCC MYA-4762</name>
    <dbReference type="NCBI Taxonomy" id="1051890"/>
    <lineage>
        <taxon>Eukaryota</taxon>
        <taxon>Fungi</taxon>
        <taxon>Dikarya</taxon>
        <taxon>Ascomycota</taxon>
        <taxon>Pezizomycotina</taxon>
        <taxon>Pezizomycetes</taxon>
        <taxon>Pezizales</taxon>
        <taxon>Pezizaceae</taxon>
        <taxon>Terfezia</taxon>
    </lineage>
</organism>
<evidence type="ECO:0000256" key="2">
    <source>
        <dbReference type="ARBA" id="ARBA00005009"/>
    </source>
</evidence>
<dbReference type="GO" id="GO:0046656">
    <property type="term" value="P:folic acid biosynthetic process"/>
    <property type="evidence" value="ECO:0007669"/>
    <property type="project" value="UniProtKB-KW"/>
</dbReference>
<dbReference type="EC" id="2.6.1.85" evidence="4"/>
<dbReference type="FunCoup" id="A0A3N4LRH0">
    <property type="interactions" value="172"/>
</dbReference>
<dbReference type="PROSITE" id="PS51273">
    <property type="entry name" value="GATASE_TYPE_1"/>
    <property type="match status" value="1"/>
</dbReference>
<dbReference type="Proteomes" id="UP000267821">
    <property type="component" value="Unassembled WGS sequence"/>
</dbReference>
<comment type="pathway">
    <text evidence="2">Cofactor biosynthesis; tetrahydrofolate biosynthesis; 4-aminobenzoate from chorismate: step 1/2.</text>
</comment>
<dbReference type="STRING" id="1051890.A0A3N4LRH0"/>
<evidence type="ECO:0000256" key="3">
    <source>
        <dbReference type="ARBA" id="ARBA00005970"/>
    </source>
</evidence>
<dbReference type="PRINTS" id="PR00096">
    <property type="entry name" value="GATASE"/>
</dbReference>
<dbReference type="GO" id="GO:0000162">
    <property type="term" value="P:L-tryptophan biosynthetic process"/>
    <property type="evidence" value="ECO:0007669"/>
    <property type="project" value="TreeGrafter"/>
</dbReference>
<evidence type="ECO:0000259" key="12">
    <source>
        <dbReference type="Pfam" id="PF04715"/>
    </source>
</evidence>